<dbReference type="SUPFAM" id="SSF48613">
    <property type="entry name" value="Heme oxygenase-like"/>
    <property type="match status" value="1"/>
</dbReference>
<dbReference type="NCBIfam" id="TIGR04306">
    <property type="entry name" value="salvage_TenA"/>
    <property type="match status" value="1"/>
</dbReference>
<dbReference type="HOGENOM" id="CLU_077537_2_0_7"/>
<accession>F4D2Z0</accession>
<dbReference type="GO" id="GO:0005829">
    <property type="term" value="C:cytosol"/>
    <property type="evidence" value="ECO:0007669"/>
    <property type="project" value="TreeGrafter"/>
</dbReference>
<feature type="domain" description="Thiaminase-2/PQQC" evidence="2">
    <location>
        <begin position="2"/>
        <end position="171"/>
    </location>
</feature>
<comment type="similarity">
    <text evidence="1">Belongs to the TenA family.</text>
</comment>
<gene>
    <name evidence="3" type="ORF">HMPREF0462_1302</name>
</gene>
<protein>
    <recommendedName>
        <fullName evidence="1">Aminopyrimidine aminohydrolase</fullName>
        <ecNumber evidence="1">3.5.99.2</ecNumber>
    </recommendedName>
</protein>
<dbReference type="EC" id="3.5.99.2" evidence="1"/>
<dbReference type="InterPro" id="IPR027574">
    <property type="entry name" value="Thiaminase_II"/>
</dbReference>
<reference evidence="3 4" key="1">
    <citation type="submission" date="2011-03" db="EMBL/GenBank/DDBJ databases">
        <authorList>
            <person name="Muzny D."/>
            <person name="Qin X."/>
            <person name="Deng J."/>
            <person name="Jiang H."/>
            <person name="Liu Y."/>
            <person name="Qu J."/>
            <person name="Song X.-Z."/>
            <person name="Zhang L."/>
            <person name="Thornton R."/>
            <person name="Coyle M."/>
            <person name="Francisco L."/>
            <person name="Jackson L."/>
            <person name="Javaid M."/>
            <person name="Korchina V."/>
            <person name="Kovar C."/>
            <person name="Mata R."/>
            <person name="Mathew T."/>
            <person name="Ngo R."/>
            <person name="Nguyen L."/>
            <person name="Nguyen N."/>
            <person name="Okwuonu G."/>
            <person name="Ongeri F."/>
            <person name="Pham C."/>
            <person name="Simmons D."/>
            <person name="Wilczek-Boney K."/>
            <person name="Hale W."/>
            <person name="Jakkamsetti A."/>
            <person name="Pham P."/>
            <person name="Ruth R."/>
            <person name="San Lucas F."/>
            <person name="Warren J."/>
            <person name="Zhang J."/>
            <person name="Zhao Z."/>
            <person name="Zhou C."/>
            <person name="Zhu D."/>
            <person name="Lee S."/>
            <person name="Bess C."/>
            <person name="Blankenburg K."/>
            <person name="Forbes L."/>
            <person name="Fu Q."/>
            <person name="Gubbala S."/>
            <person name="Hirani K."/>
            <person name="Jayaseelan J.C."/>
            <person name="Lara F."/>
            <person name="Munidasa M."/>
            <person name="Palculict T."/>
            <person name="Patil S."/>
            <person name="Pu L.-L."/>
            <person name="Saada N."/>
            <person name="Tang L."/>
            <person name="Weissenberger G."/>
            <person name="Zhu Y."/>
            <person name="Hemphill L."/>
            <person name="Shang Y."/>
            <person name="Youmans B."/>
            <person name="Ayvaz T."/>
            <person name="Ross M."/>
            <person name="Santibanez J."/>
            <person name="Aqrawi P."/>
            <person name="Gross S."/>
            <person name="Joshi V."/>
            <person name="Fowler G."/>
            <person name="Nazareth L."/>
            <person name="Reid J."/>
            <person name="Worley K."/>
            <person name="Petrosino J."/>
            <person name="Highlander S."/>
            <person name="Gibbs R."/>
            <person name="Gibbs R."/>
        </authorList>
    </citation>
    <scope>NUCLEOTIDE SEQUENCE [LARGE SCALE GENOMIC DNA]</scope>
    <source>
        <strain evidence="3 4">83</strain>
    </source>
</reference>
<dbReference type="InterPro" id="IPR050967">
    <property type="entry name" value="Thiamine_Salvage_TenA"/>
</dbReference>
<dbReference type="UniPathway" id="UPA00060"/>
<dbReference type="PATRIC" id="fig|585538.3.peg.1334"/>
<dbReference type="Proteomes" id="UP000008459">
    <property type="component" value="Chromosome"/>
</dbReference>
<dbReference type="EMBL" id="CP002605">
    <property type="protein sequence ID" value="AEE70906.1"/>
    <property type="molecule type" value="Genomic_DNA"/>
</dbReference>
<dbReference type="InterPro" id="IPR016084">
    <property type="entry name" value="Haem_Oase-like_multi-hlx"/>
</dbReference>
<keyword evidence="1" id="KW-0784">Thiamine biosynthesis</keyword>
<dbReference type="InterPro" id="IPR004305">
    <property type="entry name" value="Thiaminase-2/PQQC"/>
</dbReference>
<dbReference type="GO" id="GO:0009229">
    <property type="term" value="P:thiamine diphosphate biosynthetic process"/>
    <property type="evidence" value="ECO:0007669"/>
    <property type="project" value="UniProtKB-UniPathway"/>
</dbReference>
<dbReference type="PANTHER" id="PTHR43198">
    <property type="entry name" value="BIFUNCTIONAL TH2 PROTEIN"/>
    <property type="match status" value="1"/>
</dbReference>
<keyword evidence="1" id="KW-0378">Hydrolase</keyword>
<proteinExistence type="inferred from homology"/>
<dbReference type="GO" id="GO:0050334">
    <property type="term" value="F:thiaminase activity"/>
    <property type="evidence" value="ECO:0007669"/>
    <property type="project" value="UniProtKB-EC"/>
</dbReference>
<evidence type="ECO:0000259" key="2">
    <source>
        <dbReference type="Pfam" id="PF03070"/>
    </source>
</evidence>
<comment type="pathway">
    <text evidence="1">Cofactor biosynthesis; thiamine diphosphate biosynthesis.</text>
</comment>
<name>F4D2Z0_HELPX</name>
<dbReference type="AlphaFoldDB" id="F4D2Z0"/>
<evidence type="ECO:0000313" key="3">
    <source>
        <dbReference type="EMBL" id="AEE70906.1"/>
    </source>
</evidence>
<sequence length="173" mass="19920">MFLLEYAKVFALGVVKAYDEIVMREFSNAIQDILNNEMSIHNHYIRELQITQTELQNAHPTLANKSYTSYMLAEGIKGSIKEVTAAVLACGWSYLVIAQNLSQIPNALEHAFYGHWIKGYSSKEFQACVSWNINLLDSLTHASSKQEIEKLKDIFITTSKYEYMFWDMAYQKN</sequence>
<comment type="catalytic activity">
    <reaction evidence="1">
        <text>thiamine + H2O = 5-(2-hydroxyethyl)-4-methylthiazole + 4-amino-5-hydroxymethyl-2-methylpyrimidine + H(+)</text>
        <dbReference type="Rhea" id="RHEA:17509"/>
        <dbReference type="ChEBI" id="CHEBI:15377"/>
        <dbReference type="ChEBI" id="CHEBI:15378"/>
        <dbReference type="ChEBI" id="CHEBI:16892"/>
        <dbReference type="ChEBI" id="CHEBI:17957"/>
        <dbReference type="ChEBI" id="CHEBI:18385"/>
        <dbReference type="EC" id="3.5.99.2"/>
    </reaction>
</comment>
<comment type="catalytic activity">
    <reaction evidence="1">
        <text>4-amino-5-aminomethyl-2-methylpyrimidine + H2O = 4-amino-5-hydroxymethyl-2-methylpyrimidine + NH4(+)</text>
        <dbReference type="Rhea" id="RHEA:31799"/>
        <dbReference type="ChEBI" id="CHEBI:15377"/>
        <dbReference type="ChEBI" id="CHEBI:16892"/>
        <dbReference type="ChEBI" id="CHEBI:28938"/>
        <dbReference type="ChEBI" id="CHEBI:63416"/>
        <dbReference type="EC" id="3.5.99.2"/>
    </reaction>
</comment>
<organism evidence="3 4">
    <name type="scientific">Helicobacter pylori 83</name>
    <dbReference type="NCBI Taxonomy" id="585538"/>
    <lineage>
        <taxon>Bacteria</taxon>
        <taxon>Pseudomonadati</taxon>
        <taxon>Campylobacterota</taxon>
        <taxon>Epsilonproteobacteria</taxon>
        <taxon>Campylobacterales</taxon>
        <taxon>Helicobacteraceae</taxon>
        <taxon>Helicobacter</taxon>
    </lineage>
</organism>
<comment type="function">
    <text evidence="1">Catalyzes an amino-pyrimidine hydrolysis reaction at the C5' of the pyrimidine moiety of thiamine compounds, a reaction that is part of a thiamine salvage pathway.</text>
</comment>
<evidence type="ECO:0000256" key="1">
    <source>
        <dbReference type="RuleBase" id="RU363093"/>
    </source>
</evidence>
<dbReference type="GO" id="GO:0009228">
    <property type="term" value="P:thiamine biosynthetic process"/>
    <property type="evidence" value="ECO:0007669"/>
    <property type="project" value="UniProtKB-KW"/>
</dbReference>
<dbReference type="KEGG" id="hpx:HMPREF0462_1302"/>
<dbReference type="PANTHER" id="PTHR43198:SF2">
    <property type="entry name" value="SI:CH1073-67J19.1-RELATED"/>
    <property type="match status" value="1"/>
</dbReference>
<dbReference type="Pfam" id="PF03070">
    <property type="entry name" value="TENA_THI-4"/>
    <property type="match status" value="1"/>
</dbReference>
<evidence type="ECO:0000313" key="4">
    <source>
        <dbReference type="Proteomes" id="UP000008459"/>
    </source>
</evidence>
<dbReference type="Gene3D" id="1.20.910.10">
    <property type="entry name" value="Heme oxygenase-like"/>
    <property type="match status" value="1"/>
</dbReference>